<evidence type="ECO:0000256" key="1">
    <source>
        <dbReference type="ARBA" id="ARBA00001928"/>
    </source>
</evidence>
<dbReference type="GO" id="GO:0006527">
    <property type="term" value="P:L-arginine catabolic process"/>
    <property type="evidence" value="ECO:0007669"/>
    <property type="project" value="InterPro"/>
</dbReference>
<dbReference type="RefSeq" id="WP_058739824.1">
    <property type="nucleotide sequence ID" value="NZ_CP011266.1"/>
</dbReference>
<evidence type="ECO:0000313" key="9">
    <source>
        <dbReference type="Proteomes" id="UP000067738"/>
    </source>
</evidence>
<dbReference type="AlphaFoldDB" id="A0A0U3CM62"/>
<dbReference type="PANTHER" id="PTHR40438">
    <property type="entry name" value="PYRUVOYL-DEPENDENT ARGININE DECARBOXYLASE"/>
    <property type="match status" value="1"/>
</dbReference>
<dbReference type="SUPFAM" id="SSF56271">
    <property type="entry name" value="Pyruvoyl-dependent histidine and arginine decarboxylases"/>
    <property type="match status" value="1"/>
</dbReference>
<sequence>MKIAIVSGKDEGPTKLNAFDNALTDAGIGDVNLIKVSSMLSENTKITELPTLKPGSMVNCVLSEITSDNPGDEINAVLAVAIGKELGCVVETTGINKNEDDLIDEAKFMVTYMMEKRNVEIEELIVEKATTKVKEIASVVASVVYLEE</sequence>
<keyword evidence="9" id="KW-1185">Reference proteome</keyword>
<dbReference type="NCBIfam" id="TIGR00286">
    <property type="entry name" value="pyruvoyl-dependent arginine decarboxylase"/>
    <property type="match status" value="1"/>
</dbReference>
<dbReference type="Gene3D" id="3.50.20.10">
    <property type="entry name" value="Pyruvoyl-Dependent Histidine Decarboxylase, subunit B"/>
    <property type="match status" value="1"/>
</dbReference>
<dbReference type="EMBL" id="CP011266">
    <property type="protein sequence ID" value="ALT69596.1"/>
    <property type="molecule type" value="Genomic_DNA"/>
</dbReference>
<dbReference type="SFLD" id="SFLDG01170">
    <property type="entry name" value="Pyruvoyl-dependent_arginine_de"/>
    <property type="match status" value="1"/>
</dbReference>
<keyword evidence="5" id="KW-0456">Lyase</keyword>
<evidence type="ECO:0000313" key="8">
    <source>
        <dbReference type="EMBL" id="ALT69596.1"/>
    </source>
</evidence>
<gene>
    <name evidence="8" type="primary">pdaD</name>
    <name evidence="8" type="ORF">sm9_1829</name>
</gene>
<dbReference type="Proteomes" id="UP000067738">
    <property type="component" value="Chromosome"/>
</dbReference>
<dbReference type="Gene3D" id="3.30.60.30">
    <property type="match status" value="1"/>
</dbReference>
<dbReference type="InterPro" id="IPR016104">
    <property type="entry name" value="Pyr-dep_his/arg-deCO2ase"/>
</dbReference>
<dbReference type="KEGG" id="mmil:sm9_1829"/>
<reference evidence="8 9" key="1">
    <citation type="submission" date="2015-04" db="EMBL/GenBank/DDBJ databases">
        <title>The complete genome sequence of the rumen methanogen Methanobrevibacter millerae SM9.</title>
        <authorList>
            <person name="Leahy S.C."/>
            <person name="Kelly W.J."/>
            <person name="Pacheco D.M."/>
            <person name="Li D."/>
            <person name="Altermann E."/>
            <person name="Attwood G.T."/>
        </authorList>
    </citation>
    <scope>NUCLEOTIDE SEQUENCE [LARGE SCALE GENOMIC DNA]</scope>
    <source>
        <strain evidence="8 9">SM9</strain>
    </source>
</reference>
<proteinExistence type="inferred from homology"/>
<organism evidence="8 9">
    <name type="scientific">Methanobrevibacter millerae</name>
    <dbReference type="NCBI Taxonomy" id="230361"/>
    <lineage>
        <taxon>Archaea</taxon>
        <taxon>Methanobacteriati</taxon>
        <taxon>Methanobacteriota</taxon>
        <taxon>Methanomada group</taxon>
        <taxon>Methanobacteria</taxon>
        <taxon>Methanobacteriales</taxon>
        <taxon>Methanobacteriaceae</taxon>
        <taxon>Methanobrevibacter</taxon>
    </lineage>
</organism>
<evidence type="ECO:0000256" key="4">
    <source>
        <dbReference type="ARBA" id="ARBA00022793"/>
    </source>
</evidence>
<dbReference type="InterPro" id="IPR002724">
    <property type="entry name" value="Pyruvoyl-dep_arg_deCO2ase"/>
</dbReference>
<dbReference type="EC" id="4.1.1.19" evidence="3"/>
<dbReference type="PATRIC" id="fig|230361.4.peg.1891"/>
<dbReference type="PANTHER" id="PTHR40438:SF1">
    <property type="entry name" value="PYRUVOYL-DEPENDENT ARGININE DECARBOXYLASE"/>
    <property type="match status" value="1"/>
</dbReference>
<dbReference type="SFLD" id="SFLDF00471">
    <property type="entry name" value="Pyruvoyl-dependent_arginine_de"/>
    <property type="match status" value="1"/>
</dbReference>
<comment type="similarity">
    <text evidence="2">Belongs to the PdaD family.</text>
</comment>
<evidence type="ECO:0000256" key="2">
    <source>
        <dbReference type="ARBA" id="ARBA00007412"/>
    </source>
</evidence>
<dbReference type="GeneID" id="26736774"/>
<evidence type="ECO:0000256" key="5">
    <source>
        <dbReference type="ARBA" id="ARBA00023239"/>
    </source>
</evidence>
<evidence type="ECO:0000256" key="3">
    <source>
        <dbReference type="ARBA" id="ARBA00012426"/>
    </source>
</evidence>
<name>A0A0U3CM62_9EURY</name>
<comment type="cofactor">
    <cofactor evidence="1">
        <name>pyruvate</name>
        <dbReference type="ChEBI" id="CHEBI:15361"/>
    </cofactor>
</comment>
<accession>A0A0U3CM62</accession>
<keyword evidence="6" id="KW-0670">Pyruvate</keyword>
<keyword evidence="4" id="KW-0210">Decarboxylase</keyword>
<dbReference type="Pfam" id="PF01862">
    <property type="entry name" value="PvlArgDC"/>
    <property type="match status" value="1"/>
</dbReference>
<dbReference type="OrthoDB" id="30748at2157"/>
<dbReference type="SFLD" id="SFLDS00055">
    <property type="entry name" value="Pyruvoyl-Dependent_Histidine/A"/>
    <property type="match status" value="1"/>
</dbReference>
<evidence type="ECO:0000256" key="7">
    <source>
        <dbReference type="ARBA" id="ARBA00049309"/>
    </source>
</evidence>
<comment type="catalytic activity">
    <reaction evidence="7">
        <text>L-arginine + H(+) = agmatine + CO2</text>
        <dbReference type="Rhea" id="RHEA:17641"/>
        <dbReference type="ChEBI" id="CHEBI:15378"/>
        <dbReference type="ChEBI" id="CHEBI:16526"/>
        <dbReference type="ChEBI" id="CHEBI:32682"/>
        <dbReference type="ChEBI" id="CHEBI:58145"/>
        <dbReference type="EC" id="4.1.1.19"/>
    </reaction>
</comment>
<dbReference type="GO" id="GO:0008792">
    <property type="term" value="F:arginine decarboxylase activity"/>
    <property type="evidence" value="ECO:0007669"/>
    <property type="project" value="UniProtKB-EC"/>
</dbReference>
<evidence type="ECO:0000256" key="6">
    <source>
        <dbReference type="ARBA" id="ARBA00023317"/>
    </source>
</evidence>
<dbReference type="InterPro" id="IPR016105">
    <property type="entry name" value="Pyr-dep_his/arg-deCO2ase_sand"/>
</dbReference>
<protein>
    <recommendedName>
        <fullName evidence="3">arginine decarboxylase</fullName>
        <ecNumber evidence="3">4.1.1.19</ecNumber>
    </recommendedName>
</protein>